<evidence type="ECO:0000313" key="2">
    <source>
        <dbReference type="Proteomes" id="UP000502894"/>
    </source>
</evidence>
<keyword evidence="2" id="KW-1185">Reference proteome</keyword>
<dbReference type="EMBL" id="AP022839">
    <property type="protein sequence ID" value="BCA94282.1"/>
    <property type="molecule type" value="Genomic_DNA"/>
</dbReference>
<evidence type="ECO:0000313" key="1">
    <source>
        <dbReference type="EMBL" id="BCA94282.1"/>
    </source>
</evidence>
<dbReference type="KEGG" id="lant:TUM19329_06430"/>
<dbReference type="Proteomes" id="UP000502894">
    <property type="component" value="Chromosome"/>
</dbReference>
<reference evidence="1" key="1">
    <citation type="journal article" date="2020" name="Microbiol. Resour. Announc.">
        <title>Complete Genome Sequence of Novel Psychrotolerant Legionella Strain TUM19329, Isolated from Antarctic Lake Sediment.</title>
        <authorList>
            <person name="Shimada S."/>
            <person name="Nakai R."/>
            <person name="Aoki K."/>
            <person name="Shimoeda N."/>
            <person name="Ohno G."/>
            <person name="Miyazaki Y."/>
            <person name="Kudoh S."/>
            <person name="Imura S."/>
            <person name="Watanabe K."/>
            <person name="Ishii Y."/>
            <person name="Tateda K."/>
        </authorList>
    </citation>
    <scope>NUCLEOTIDE SEQUENCE [LARGE SCALE GENOMIC DNA]</scope>
    <source>
        <strain evidence="1">TUM19329</strain>
    </source>
</reference>
<proteinExistence type="predicted"/>
<name>A0A6F8T2P1_9GAMM</name>
<sequence>MYLNEKRCTTKLTNKTKLHNNKLSVLRLINKYTVGFCDKDKYKSNPTPIKNPTPIQYPAKRAATTCREIKMQLNTSAITGQANMRHKKI</sequence>
<dbReference type="AlphaFoldDB" id="A0A6F8T2P1"/>
<protein>
    <submittedName>
        <fullName evidence="1">Uncharacterized protein</fullName>
    </submittedName>
</protein>
<accession>A0A6F8T2P1</accession>
<organism evidence="1 2">
    <name type="scientific">Legionella antarctica</name>
    <dbReference type="NCBI Taxonomy" id="2708020"/>
    <lineage>
        <taxon>Bacteria</taxon>
        <taxon>Pseudomonadati</taxon>
        <taxon>Pseudomonadota</taxon>
        <taxon>Gammaproteobacteria</taxon>
        <taxon>Legionellales</taxon>
        <taxon>Legionellaceae</taxon>
        <taxon>Legionella</taxon>
    </lineage>
</organism>
<gene>
    <name evidence="1" type="ORF">TUM19329_06430</name>
</gene>